<evidence type="ECO:0000256" key="8">
    <source>
        <dbReference type="ARBA" id="ARBA00023136"/>
    </source>
</evidence>
<evidence type="ECO:0000313" key="11">
    <source>
        <dbReference type="EMBL" id="KAK7443783.1"/>
    </source>
</evidence>
<evidence type="ECO:0000256" key="4">
    <source>
        <dbReference type="ARBA" id="ARBA00022547"/>
    </source>
</evidence>
<feature type="compositionally biased region" description="Polar residues" evidence="10">
    <location>
        <begin position="15"/>
        <end position="33"/>
    </location>
</feature>
<comment type="similarity">
    <text evidence="2">Belongs to the ATPase g subunit family.</text>
</comment>
<keyword evidence="4" id="KW-0138">CF(0)</keyword>
<organism evidence="11 12">
    <name type="scientific">Marasmiellus scandens</name>
    <dbReference type="NCBI Taxonomy" id="2682957"/>
    <lineage>
        <taxon>Eukaryota</taxon>
        <taxon>Fungi</taxon>
        <taxon>Dikarya</taxon>
        <taxon>Basidiomycota</taxon>
        <taxon>Agaricomycotina</taxon>
        <taxon>Agaricomycetes</taxon>
        <taxon>Agaricomycetidae</taxon>
        <taxon>Agaricales</taxon>
        <taxon>Marasmiineae</taxon>
        <taxon>Omphalotaceae</taxon>
        <taxon>Marasmiellus</taxon>
    </lineage>
</organism>
<evidence type="ECO:0000256" key="6">
    <source>
        <dbReference type="ARBA" id="ARBA00023065"/>
    </source>
</evidence>
<keyword evidence="8" id="KW-0472">Membrane</keyword>
<evidence type="ECO:0008006" key="13">
    <source>
        <dbReference type="Google" id="ProtNLM"/>
    </source>
</evidence>
<evidence type="ECO:0000256" key="2">
    <source>
        <dbReference type="ARBA" id="ARBA00005699"/>
    </source>
</evidence>
<keyword evidence="6" id="KW-0406">Ion transport</keyword>
<sequence length="167" mass="18249">MSLLRQSARPALRSIRQNKPTARFSSSSFGSNPQVEAAQKKAQEALASAQQTAGKVLQSAKKFAGPVGQRAGSLLGSYRQPVVYNLSVFREICKQIYRAEGLAPPSVATVRSAYETMWSRASSREFWQGAVRTGEIARIGVYAVEAYGIFKIGEMIGRRSLVGYNIN</sequence>
<proteinExistence type="inferred from homology"/>
<evidence type="ECO:0000256" key="7">
    <source>
        <dbReference type="ARBA" id="ARBA00023128"/>
    </source>
</evidence>
<keyword evidence="3" id="KW-0813">Transport</keyword>
<keyword evidence="12" id="KW-1185">Reference proteome</keyword>
<dbReference type="Pfam" id="PF04718">
    <property type="entry name" value="ATP-synt_G"/>
    <property type="match status" value="1"/>
</dbReference>
<comment type="subcellular location">
    <subcellularLocation>
        <location evidence="1">Mitochondrion membrane</location>
    </subcellularLocation>
</comment>
<evidence type="ECO:0000256" key="1">
    <source>
        <dbReference type="ARBA" id="ARBA00004325"/>
    </source>
</evidence>
<reference evidence="11 12" key="1">
    <citation type="submission" date="2024-01" db="EMBL/GenBank/DDBJ databases">
        <title>A draft genome for the cacao thread blight pathogen Marasmiellus scandens.</title>
        <authorList>
            <person name="Baruah I.K."/>
            <person name="Leung J."/>
            <person name="Bukari Y."/>
            <person name="Amoako-Attah I."/>
            <person name="Meinhardt L.W."/>
            <person name="Bailey B.A."/>
            <person name="Cohen S.P."/>
        </authorList>
    </citation>
    <scope>NUCLEOTIDE SEQUENCE [LARGE SCALE GENOMIC DNA]</scope>
    <source>
        <strain evidence="11 12">GH-19</strain>
    </source>
</reference>
<accession>A0ABR1J1W6</accession>
<evidence type="ECO:0000256" key="10">
    <source>
        <dbReference type="SAM" id="MobiDB-lite"/>
    </source>
</evidence>
<evidence type="ECO:0000256" key="3">
    <source>
        <dbReference type="ARBA" id="ARBA00022448"/>
    </source>
</evidence>
<evidence type="ECO:0000256" key="5">
    <source>
        <dbReference type="ARBA" id="ARBA00022781"/>
    </source>
</evidence>
<keyword evidence="7" id="KW-0496">Mitochondrion</keyword>
<dbReference type="Proteomes" id="UP001498398">
    <property type="component" value="Unassembled WGS sequence"/>
</dbReference>
<dbReference type="EMBL" id="JBANRG010000053">
    <property type="protein sequence ID" value="KAK7443783.1"/>
    <property type="molecule type" value="Genomic_DNA"/>
</dbReference>
<evidence type="ECO:0000313" key="12">
    <source>
        <dbReference type="Proteomes" id="UP001498398"/>
    </source>
</evidence>
<keyword evidence="5" id="KW-0375">Hydrogen ion transport</keyword>
<comment type="caution">
    <text evidence="11">The sequence shown here is derived from an EMBL/GenBank/DDBJ whole genome shotgun (WGS) entry which is preliminary data.</text>
</comment>
<feature type="region of interest" description="Disordered" evidence="10">
    <location>
        <begin position="1"/>
        <end position="35"/>
    </location>
</feature>
<evidence type="ECO:0000256" key="9">
    <source>
        <dbReference type="ARBA" id="ARBA00023310"/>
    </source>
</evidence>
<keyword evidence="9" id="KW-0066">ATP synthesis</keyword>
<protein>
    <recommendedName>
        <fullName evidence="13">Mitochondrial ATP synthase g subunit</fullName>
    </recommendedName>
</protein>
<name>A0ABR1J1W6_9AGAR</name>
<gene>
    <name evidence="11" type="ORF">VKT23_015564</name>
</gene>
<dbReference type="InterPro" id="IPR006808">
    <property type="entry name" value="ATP_synth_F0_gsu_mt"/>
</dbReference>